<dbReference type="Proteomes" id="UP000076335">
    <property type="component" value="Unassembled WGS sequence"/>
</dbReference>
<reference evidence="2 3" key="1">
    <citation type="submission" date="2015-12" db="EMBL/GenBank/DDBJ databases">
        <title>Genome sequence of Thalassospira lucentensis MCCC 1A02072.</title>
        <authorList>
            <person name="Lu L."/>
            <person name="Lai Q."/>
            <person name="Shao Z."/>
            <person name="Qian P."/>
        </authorList>
    </citation>
    <scope>NUCLEOTIDE SEQUENCE [LARGE SCALE GENOMIC DNA]</scope>
    <source>
        <strain evidence="2 3">MCCC 1A02072</strain>
    </source>
</reference>
<name>A0A154L5G4_9PROT</name>
<dbReference type="EMBL" id="LPVY01000019">
    <property type="protein sequence ID" value="KZB63132.1"/>
    <property type="molecule type" value="Genomic_DNA"/>
</dbReference>
<accession>A0A154L5G4</accession>
<dbReference type="InterPro" id="IPR043004">
    <property type="entry name" value="MvaI_BcnI_cat"/>
</dbReference>
<dbReference type="AlphaFoldDB" id="A0A154L5G4"/>
<proteinExistence type="predicted"/>
<dbReference type="InterPro" id="IPR029127">
    <property type="entry name" value="MvaI_BcnI"/>
</dbReference>
<sequence>MLEKSDTSLSETLKTFNSFNLDVGLLVPTDTGMKKSIMDATATVREYFIDTGLHDYDKQAQGPDAKVTKKAFFVWADRLEETTASLYRPVTKKGDPRLWFGRLGKYSAPFNLLALIVRDDAIYIVNCSRADILASAANPATPLGSLAASARPDADPVVAELLDMIRDVSARGFIPTMRSGDTGIGMTLETLLGIAANTSKAPDYKGIEIKAKRLRKGRANRITLFSQVPDWKLSPIGSAWNLLSTYGYERNGKLRLNHEMNATSPNSIGFMLEMDAAKDWLKQNHCDAATSVTKHVTTWEMDKLRARLSEKHPQTFWVSAKVRGAGATEEFHYIQVEHTKEPKVRNFDALIEGGIISVDYLMSQKGPNRVRDHGYLFKMNPSDFGALFPPSEVHLLV</sequence>
<dbReference type="RefSeq" id="WP_062952296.1">
    <property type="nucleotide sequence ID" value="NZ_LPVY01000019.1"/>
</dbReference>
<feature type="domain" description="MvaI/BcnI restriction endonuclease" evidence="1">
    <location>
        <begin position="163"/>
        <end position="388"/>
    </location>
</feature>
<dbReference type="CDD" id="cd22347">
    <property type="entry name" value="PDDEXK_nuclease"/>
    <property type="match status" value="1"/>
</dbReference>
<evidence type="ECO:0000259" key="1">
    <source>
        <dbReference type="Pfam" id="PF15515"/>
    </source>
</evidence>
<comment type="caution">
    <text evidence="2">The sequence shown here is derived from an EMBL/GenBank/DDBJ whole genome shotgun (WGS) entry which is preliminary data.</text>
</comment>
<evidence type="ECO:0000313" key="2">
    <source>
        <dbReference type="EMBL" id="KZB63132.1"/>
    </source>
</evidence>
<dbReference type="Gene3D" id="3.40.210.20">
    <property type="entry name" value="MvaI/BcnI restriction endonuclease, catalytic domain"/>
    <property type="match status" value="1"/>
</dbReference>
<evidence type="ECO:0000313" key="3">
    <source>
        <dbReference type="Proteomes" id="UP000076335"/>
    </source>
</evidence>
<dbReference type="Pfam" id="PF15515">
    <property type="entry name" value="MvaI_BcnI"/>
    <property type="match status" value="1"/>
</dbReference>
<dbReference type="InterPro" id="IPR043005">
    <property type="entry name" value="MvaI_BcnI_rec"/>
</dbReference>
<dbReference type="OrthoDB" id="9204522at2"/>
<dbReference type="Gene3D" id="3.30.70.3570">
    <property type="entry name" value="MvaI/BcnI restriction endonuclease, recognition domain"/>
    <property type="match status" value="1"/>
</dbReference>
<organism evidence="2 3">
    <name type="scientific">Thalassospira lucentensis</name>
    <dbReference type="NCBI Taxonomy" id="168935"/>
    <lineage>
        <taxon>Bacteria</taxon>
        <taxon>Pseudomonadati</taxon>
        <taxon>Pseudomonadota</taxon>
        <taxon>Alphaproteobacteria</taxon>
        <taxon>Rhodospirillales</taxon>
        <taxon>Thalassospiraceae</taxon>
        <taxon>Thalassospira</taxon>
    </lineage>
</organism>
<gene>
    <name evidence="2" type="ORF">AUP42_01690</name>
</gene>
<protein>
    <recommendedName>
        <fullName evidence="1">MvaI/BcnI restriction endonuclease domain-containing protein</fullName>
    </recommendedName>
</protein>